<dbReference type="AlphaFoldDB" id="A0AAD5UJI0"/>
<accession>A0AAD5UJI0</accession>
<proteinExistence type="predicted"/>
<protein>
    <recommendedName>
        <fullName evidence="1">Cyclin N-terminal domain-containing protein</fullName>
    </recommendedName>
</protein>
<dbReference type="InterPro" id="IPR036915">
    <property type="entry name" value="Cyclin-like_sf"/>
</dbReference>
<dbReference type="InterPro" id="IPR006671">
    <property type="entry name" value="Cyclin_N"/>
</dbReference>
<name>A0AAD5UJI0_9FUNG</name>
<dbReference type="Gene3D" id="1.10.472.10">
    <property type="entry name" value="Cyclin-like"/>
    <property type="match status" value="1"/>
</dbReference>
<dbReference type="EMBL" id="JADGKB010000033">
    <property type="protein sequence ID" value="KAJ3257894.1"/>
    <property type="molecule type" value="Genomic_DNA"/>
</dbReference>
<sequence>MAMDARSDNFARERRLHFQPSVDPAVRWWLIDWLMDVCVENQIGRDTFHGAIQYLDILLCIRSFDGVFYQFAAATALMVAQKTHNNFVNALHPTCVDFLKGAFQFATLVDKRDPQRLPGAEPMPHGLFDGYRKERCKTFFHPKFNEATYELNHEMSLNIFYLSTGYQLEELRECLHLVSQYQISSIHRILELPNIANMILDNSAKETQINIQDHQLPIDMEFSEFANLINIGKPPSSKPSR</sequence>
<organism evidence="2 3">
    <name type="scientific">Boothiomyces macroporosus</name>
    <dbReference type="NCBI Taxonomy" id="261099"/>
    <lineage>
        <taxon>Eukaryota</taxon>
        <taxon>Fungi</taxon>
        <taxon>Fungi incertae sedis</taxon>
        <taxon>Chytridiomycota</taxon>
        <taxon>Chytridiomycota incertae sedis</taxon>
        <taxon>Chytridiomycetes</taxon>
        <taxon>Rhizophydiales</taxon>
        <taxon>Terramycetaceae</taxon>
        <taxon>Boothiomyces</taxon>
    </lineage>
</organism>
<reference evidence="2" key="1">
    <citation type="submission" date="2020-05" db="EMBL/GenBank/DDBJ databases">
        <title>Phylogenomic resolution of chytrid fungi.</title>
        <authorList>
            <person name="Stajich J.E."/>
            <person name="Amses K."/>
            <person name="Simmons R."/>
            <person name="Seto K."/>
            <person name="Myers J."/>
            <person name="Bonds A."/>
            <person name="Quandt C.A."/>
            <person name="Barry K."/>
            <person name="Liu P."/>
            <person name="Grigoriev I."/>
            <person name="Longcore J.E."/>
            <person name="James T.Y."/>
        </authorList>
    </citation>
    <scope>NUCLEOTIDE SEQUENCE</scope>
    <source>
        <strain evidence="2">PLAUS21</strain>
    </source>
</reference>
<comment type="caution">
    <text evidence="2">The sequence shown here is derived from an EMBL/GenBank/DDBJ whole genome shotgun (WGS) entry which is preliminary data.</text>
</comment>
<feature type="domain" description="Cyclin N-terminal" evidence="1">
    <location>
        <begin position="11"/>
        <end position="90"/>
    </location>
</feature>
<dbReference type="Proteomes" id="UP001210925">
    <property type="component" value="Unassembled WGS sequence"/>
</dbReference>
<dbReference type="SUPFAM" id="SSF47954">
    <property type="entry name" value="Cyclin-like"/>
    <property type="match status" value="1"/>
</dbReference>
<evidence type="ECO:0000259" key="1">
    <source>
        <dbReference type="Pfam" id="PF00134"/>
    </source>
</evidence>
<keyword evidence="3" id="KW-1185">Reference proteome</keyword>
<evidence type="ECO:0000313" key="2">
    <source>
        <dbReference type="EMBL" id="KAJ3257894.1"/>
    </source>
</evidence>
<gene>
    <name evidence="2" type="ORF">HK103_004185</name>
</gene>
<evidence type="ECO:0000313" key="3">
    <source>
        <dbReference type="Proteomes" id="UP001210925"/>
    </source>
</evidence>
<dbReference type="Pfam" id="PF00134">
    <property type="entry name" value="Cyclin_N"/>
    <property type="match status" value="1"/>
</dbReference>
<dbReference type="CDD" id="cd00043">
    <property type="entry name" value="CYCLIN_SF"/>
    <property type="match status" value="1"/>
</dbReference>